<protein>
    <recommendedName>
        <fullName evidence="1">AB hydrolase-1 domain-containing protein</fullName>
    </recommendedName>
</protein>
<reference evidence="3" key="1">
    <citation type="journal article" date="2019" name="Int. J. Syst. Evol. Microbiol.">
        <title>The Global Catalogue of Microorganisms (GCM) 10K type strain sequencing project: providing services to taxonomists for standard genome sequencing and annotation.</title>
        <authorList>
            <consortium name="The Broad Institute Genomics Platform"/>
            <consortium name="The Broad Institute Genome Sequencing Center for Infectious Disease"/>
            <person name="Wu L."/>
            <person name="Ma J."/>
        </authorList>
    </citation>
    <scope>NUCLEOTIDE SEQUENCE [LARGE SCALE GENOMIC DNA]</scope>
    <source>
        <strain evidence="3">JCM 11136</strain>
    </source>
</reference>
<comment type="caution">
    <text evidence="2">The sequence shown here is derived from an EMBL/GenBank/DDBJ whole genome shotgun (WGS) entry which is preliminary data.</text>
</comment>
<accession>A0ABP3Z9K0</accession>
<dbReference type="PANTHER" id="PTHR43433:SF5">
    <property type="entry name" value="AB HYDROLASE-1 DOMAIN-CONTAINING PROTEIN"/>
    <property type="match status" value="1"/>
</dbReference>
<dbReference type="InterPro" id="IPR050471">
    <property type="entry name" value="AB_hydrolase"/>
</dbReference>
<evidence type="ECO:0000313" key="3">
    <source>
        <dbReference type="Proteomes" id="UP001501578"/>
    </source>
</evidence>
<dbReference type="PANTHER" id="PTHR43433">
    <property type="entry name" value="HYDROLASE, ALPHA/BETA FOLD FAMILY PROTEIN"/>
    <property type="match status" value="1"/>
</dbReference>
<evidence type="ECO:0000313" key="2">
    <source>
        <dbReference type="EMBL" id="GAA0915874.1"/>
    </source>
</evidence>
<dbReference type="EMBL" id="BAAAHQ010000004">
    <property type="protein sequence ID" value="GAA0915874.1"/>
    <property type="molecule type" value="Genomic_DNA"/>
</dbReference>
<dbReference type="Gene3D" id="3.40.50.1820">
    <property type="entry name" value="alpha/beta hydrolase"/>
    <property type="match status" value="1"/>
</dbReference>
<sequence>MLMEQKIDTNGVQLWCETFGDPSDPAVLLVMGLGAQGITWPEPLCKELQEAGRYVIRYDNRDTGLSSVVDFDERPYTMTDLAADAVGLLDGLGVGTAHVVGASMGGMIGQELALEHPERLRTLTLIMSSAAAADRSKGGFAGTETDPEVAAWTEDLATNPPTTVEGLVQTRIDLARIVHGSLGDFDEEAVRKTVMTELTRSSDVGRAMDNHTKAFAASRDRTGLISQITVPTLVIHGTEDRLAPFAHGKAMAEAIEGSVFLPVEGMGHGLSAAVQDIVIPAVIAHTR</sequence>
<keyword evidence="3" id="KW-1185">Reference proteome</keyword>
<feature type="domain" description="AB hydrolase-1" evidence="1">
    <location>
        <begin position="25"/>
        <end position="257"/>
    </location>
</feature>
<dbReference type="SUPFAM" id="SSF53474">
    <property type="entry name" value="alpha/beta-Hydrolases"/>
    <property type="match status" value="1"/>
</dbReference>
<dbReference type="InterPro" id="IPR029058">
    <property type="entry name" value="AB_hydrolase_fold"/>
</dbReference>
<dbReference type="InterPro" id="IPR000073">
    <property type="entry name" value="AB_hydrolase_1"/>
</dbReference>
<proteinExistence type="predicted"/>
<gene>
    <name evidence="2" type="ORF">GCM10009560_10580</name>
</gene>
<organism evidence="2 3">
    <name type="scientific">Nonomuraea longicatena</name>
    <dbReference type="NCBI Taxonomy" id="83682"/>
    <lineage>
        <taxon>Bacteria</taxon>
        <taxon>Bacillati</taxon>
        <taxon>Actinomycetota</taxon>
        <taxon>Actinomycetes</taxon>
        <taxon>Streptosporangiales</taxon>
        <taxon>Streptosporangiaceae</taxon>
        <taxon>Nonomuraea</taxon>
    </lineage>
</organism>
<evidence type="ECO:0000259" key="1">
    <source>
        <dbReference type="Pfam" id="PF00561"/>
    </source>
</evidence>
<name>A0ABP3Z9K0_9ACTN</name>
<dbReference type="Proteomes" id="UP001501578">
    <property type="component" value="Unassembled WGS sequence"/>
</dbReference>
<dbReference type="Pfam" id="PF00561">
    <property type="entry name" value="Abhydrolase_1"/>
    <property type="match status" value="1"/>
</dbReference>